<dbReference type="CDD" id="cd03444">
    <property type="entry name" value="Thioesterase_II_repeat1"/>
    <property type="match status" value="1"/>
</dbReference>
<proteinExistence type="inferred from homology"/>
<dbReference type="GO" id="GO:0047617">
    <property type="term" value="F:fatty acyl-CoA hydrolase activity"/>
    <property type="evidence" value="ECO:0007669"/>
    <property type="project" value="UniProtKB-EC"/>
</dbReference>
<organism evidence="11 12">
    <name type="scientific">Moheibacter lacus</name>
    <dbReference type="NCBI Taxonomy" id="2745851"/>
    <lineage>
        <taxon>Bacteria</taxon>
        <taxon>Pseudomonadati</taxon>
        <taxon>Bacteroidota</taxon>
        <taxon>Flavobacteriia</taxon>
        <taxon>Flavobacteriales</taxon>
        <taxon>Weeksellaceae</taxon>
        <taxon>Moheibacter</taxon>
    </lineage>
</organism>
<dbReference type="EC" id="3.1.2.20" evidence="5"/>
<name>A0A838ZUI9_9FLAO</name>
<dbReference type="Proteomes" id="UP000552241">
    <property type="component" value="Unassembled WGS sequence"/>
</dbReference>
<dbReference type="GO" id="GO:0006637">
    <property type="term" value="P:acyl-CoA metabolic process"/>
    <property type="evidence" value="ECO:0007669"/>
    <property type="project" value="InterPro"/>
</dbReference>
<keyword evidence="12" id="KW-1185">Reference proteome</keyword>
<dbReference type="InterPro" id="IPR029069">
    <property type="entry name" value="HotDog_dom_sf"/>
</dbReference>
<dbReference type="InterPro" id="IPR003703">
    <property type="entry name" value="Acyl_CoA_thio"/>
</dbReference>
<gene>
    <name evidence="11" type="ORF">HU137_12435</name>
</gene>
<dbReference type="EMBL" id="JACDZE010000005">
    <property type="protein sequence ID" value="MBA5630579.1"/>
    <property type="molecule type" value="Genomic_DNA"/>
</dbReference>
<evidence type="ECO:0000256" key="3">
    <source>
        <dbReference type="ARBA" id="ARBA00022801"/>
    </source>
</evidence>
<dbReference type="FunFam" id="2.40.160.210:FF:000001">
    <property type="entry name" value="Acyl-CoA thioesterase II"/>
    <property type="match status" value="1"/>
</dbReference>
<dbReference type="Gene3D" id="2.40.160.210">
    <property type="entry name" value="Acyl-CoA thioesterase, double hotdog domain"/>
    <property type="match status" value="1"/>
</dbReference>
<evidence type="ECO:0000256" key="6">
    <source>
        <dbReference type="ARBA" id="ARBA00050943"/>
    </source>
</evidence>
<comment type="catalytic activity">
    <reaction evidence="6">
        <text>a fatty acyl-CoA + H2O = a fatty acid + CoA + H(+)</text>
        <dbReference type="Rhea" id="RHEA:16781"/>
        <dbReference type="ChEBI" id="CHEBI:15377"/>
        <dbReference type="ChEBI" id="CHEBI:15378"/>
        <dbReference type="ChEBI" id="CHEBI:28868"/>
        <dbReference type="ChEBI" id="CHEBI:57287"/>
        <dbReference type="ChEBI" id="CHEBI:77636"/>
        <dbReference type="EC" id="3.1.2.20"/>
    </reaction>
    <physiologicalReaction direction="left-to-right" evidence="6">
        <dbReference type="Rhea" id="RHEA:16782"/>
    </physiologicalReaction>
</comment>
<keyword evidence="3" id="KW-0378">Hydrolase</keyword>
<accession>A0A838ZUI9</accession>
<dbReference type="RefSeq" id="WP_182044185.1">
    <property type="nucleotide sequence ID" value="NZ_JACDZE010000005.1"/>
</dbReference>
<comment type="similarity">
    <text evidence="1">Belongs to the C/M/P thioester hydrolase family.</text>
</comment>
<evidence type="ECO:0000256" key="4">
    <source>
        <dbReference type="ARBA" id="ARBA00023098"/>
    </source>
</evidence>
<dbReference type="CDD" id="cd03445">
    <property type="entry name" value="Thioesterase_II_repeat2"/>
    <property type="match status" value="1"/>
</dbReference>
<feature type="domain" description="Acyl-CoA thioesterase 2 C-terminal" evidence="9">
    <location>
        <begin position="162"/>
        <end position="282"/>
    </location>
</feature>
<dbReference type="Pfam" id="PF13622">
    <property type="entry name" value="4HBT_3"/>
    <property type="match status" value="1"/>
</dbReference>
<comment type="caution">
    <text evidence="11">The sequence shown here is derived from an EMBL/GenBank/DDBJ whole genome shotgun (WGS) entry which is preliminary data.</text>
</comment>
<protein>
    <recommendedName>
        <fullName evidence="7">Acyl-CoA thioesterase 2</fullName>
        <ecNumber evidence="5">3.1.2.20</ecNumber>
    </recommendedName>
    <alternativeName>
        <fullName evidence="8">Thioesterase II</fullName>
    </alternativeName>
</protein>
<evidence type="ECO:0000313" key="12">
    <source>
        <dbReference type="Proteomes" id="UP000552241"/>
    </source>
</evidence>
<comment type="subunit">
    <text evidence="2">Homotetramer.</text>
</comment>
<dbReference type="AlphaFoldDB" id="A0A838ZUI9"/>
<evidence type="ECO:0000256" key="5">
    <source>
        <dbReference type="ARBA" id="ARBA00038894"/>
    </source>
</evidence>
<keyword evidence="4" id="KW-0443">Lipid metabolism</keyword>
<evidence type="ECO:0000256" key="7">
    <source>
        <dbReference type="ARBA" id="ARBA00071120"/>
    </source>
</evidence>
<evidence type="ECO:0000259" key="10">
    <source>
        <dbReference type="Pfam" id="PF13622"/>
    </source>
</evidence>
<evidence type="ECO:0000259" key="9">
    <source>
        <dbReference type="Pfam" id="PF02551"/>
    </source>
</evidence>
<dbReference type="SUPFAM" id="SSF54637">
    <property type="entry name" value="Thioesterase/thiol ester dehydrase-isomerase"/>
    <property type="match status" value="2"/>
</dbReference>
<sequence length="289" mass="32949">MKSTKDLIDLIELQSISETQFEGRSETVGSRTVFGGQVLAQALNAARRTVPHERVCHSLHGYFILPGDLEKTIKFKVLKVRDGGSFTTRYVTAEQDGNSIFVLACSFQKEEEGYEFQTKMPEVQSPESLLSWEEIYEQTKDFMPENFTRFLGLPRPVIFKQTVINNPLDPTDLPPLQNVWFKFKEVPEDLSLPHFQEILAYVSDYNILISALQPHASKAHFGNTQLASLDHAMWFHRTPDDFSDWFLYHIEVPSTSNARGLTSGKIFSRDGKLIATVSQEGLMRKMNPK</sequence>
<evidence type="ECO:0000256" key="1">
    <source>
        <dbReference type="ARBA" id="ARBA00006538"/>
    </source>
</evidence>
<dbReference type="InterPro" id="IPR049449">
    <property type="entry name" value="TesB_ACOT8-like_N"/>
</dbReference>
<dbReference type="InterPro" id="IPR025652">
    <property type="entry name" value="TesB_C"/>
</dbReference>
<reference evidence="11 12" key="1">
    <citation type="submission" date="2020-07" db="EMBL/GenBank/DDBJ databases">
        <title>Moheibacter lacus sp. nov., a member of the family Flavobacteriaceae isolated from freshwater lake sediment.</title>
        <authorList>
            <person name="Liu Y."/>
        </authorList>
    </citation>
    <scope>NUCLEOTIDE SEQUENCE [LARGE SCALE GENOMIC DNA]</scope>
    <source>
        <strain evidence="11 12">BDHS18</strain>
    </source>
</reference>
<evidence type="ECO:0000256" key="2">
    <source>
        <dbReference type="ARBA" id="ARBA00011881"/>
    </source>
</evidence>
<dbReference type="Pfam" id="PF02551">
    <property type="entry name" value="Acyl_CoA_thio"/>
    <property type="match status" value="1"/>
</dbReference>
<dbReference type="GO" id="GO:0009062">
    <property type="term" value="P:fatty acid catabolic process"/>
    <property type="evidence" value="ECO:0007669"/>
    <property type="project" value="TreeGrafter"/>
</dbReference>
<feature type="domain" description="Acyl-CoA thioesterase-like N-terminal HotDog" evidence="10">
    <location>
        <begin position="28"/>
        <end position="108"/>
    </location>
</feature>
<evidence type="ECO:0000313" key="11">
    <source>
        <dbReference type="EMBL" id="MBA5630579.1"/>
    </source>
</evidence>
<dbReference type="InterPro" id="IPR042171">
    <property type="entry name" value="Acyl-CoA_hotdog"/>
</dbReference>
<dbReference type="PANTHER" id="PTHR11066:SF34">
    <property type="entry name" value="ACYL-COENZYME A THIOESTERASE 8"/>
    <property type="match status" value="1"/>
</dbReference>
<dbReference type="PANTHER" id="PTHR11066">
    <property type="entry name" value="ACYL-COA THIOESTERASE"/>
    <property type="match status" value="1"/>
</dbReference>
<evidence type="ECO:0000256" key="8">
    <source>
        <dbReference type="ARBA" id="ARBA00079653"/>
    </source>
</evidence>